<evidence type="ECO:0000313" key="2">
    <source>
        <dbReference type="Proteomes" id="UP000248614"/>
    </source>
</evidence>
<comment type="caution">
    <text evidence="1">The sequence shown here is derived from an EMBL/GenBank/DDBJ whole genome shotgun (WGS) entry which is preliminary data.</text>
</comment>
<accession>A0A2W4YVJ0</accession>
<dbReference type="AlphaFoldDB" id="A0A2W4YVJ0"/>
<dbReference type="EMBL" id="QFNF01000046">
    <property type="protein sequence ID" value="PZO73963.1"/>
    <property type="molecule type" value="Genomic_DNA"/>
</dbReference>
<protein>
    <submittedName>
        <fullName evidence="1">Uncharacterized protein</fullName>
    </submittedName>
</protein>
<dbReference type="Proteomes" id="UP000248614">
    <property type="component" value="Unassembled WGS sequence"/>
</dbReference>
<name>A0A2W4YVJ0_9SPHN</name>
<reference evidence="1 2" key="1">
    <citation type="submission" date="2017-08" db="EMBL/GenBank/DDBJ databases">
        <title>Infants hospitalized years apart are colonized by the same room-sourced microbial strains.</title>
        <authorList>
            <person name="Brooks B."/>
            <person name="Olm M.R."/>
            <person name="Firek B.A."/>
            <person name="Baker R."/>
            <person name="Thomas B.C."/>
            <person name="Morowitz M.J."/>
            <person name="Banfield J.F."/>
        </authorList>
    </citation>
    <scope>NUCLEOTIDE SEQUENCE [LARGE SCALE GENOMIC DNA]</scope>
    <source>
        <strain evidence="1">S2_018_000_R3_110</strain>
    </source>
</reference>
<evidence type="ECO:0000313" key="1">
    <source>
        <dbReference type="EMBL" id="PZO73963.1"/>
    </source>
</evidence>
<gene>
    <name evidence="1" type="ORF">DI632_14020</name>
</gene>
<proteinExistence type="predicted"/>
<organism evidence="1 2">
    <name type="scientific">Sphingomonas hengshuiensis</name>
    <dbReference type="NCBI Taxonomy" id="1609977"/>
    <lineage>
        <taxon>Bacteria</taxon>
        <taxon>Pseudomonadati</taxon>
        <taxon>Pseudomonadota</taxon>
        <taxon>Alphaproteobacteria</taxon>
        <taxon>Sphingomonadales</taxon>
        <taxon>Sphingomonadaceae</taxon>
        <taxon>Sphingomonas</taxon>
    </lineage>
</organism>
<sequence length="139" mass="14767">MNRDLTGKWSGIFNYPHTNPPTAFEADIADLGGSIVGTIHEPDLYSVPPGALIAAAIDGHRDGARVTFSKFYDDSDSEGYGDMVVYAGVLSDDGCEISGRWDIPGMWSGSFLMIRPVHAPVAADAQAEAEAAKDGPLPR</sequence>